<gene>
    <name evidence="1" type="ORF">Vbra_5408</name>
</gene>
<dbReference type="VEuPathDB" id="CryptoDB:Vbra_5408"/>
<dbReference type="AlphaFoldDB" id="A0A0G4EVR7"/>
<dbReference type="EMBL" id="CDMY01000323">
    <property type="protein sequence ID" value="CEM02296.1"/>
    <property type="molecule type" value="Genomic_DNA"/>
</dbReference>
<dbReference type="PhylomeDB" id="A0A0G4EVR7"/>
<accession>A0A0G4EVR7</accession>
<sequence>MAKPIGVMSDLVPEELWRERILSCLLICDIIALRAASKAKAALVTSDVPLQRIDASIDCNEVRGLIDVDRTPTHLGYLLRCAYVLEQGSSEWRRMGMFIRVAAICQLVPSGLPLVLSVVHLSSLSAFHEMPLAMAIYRLIDGQLMHEGKTFELRQVDNIHSTATSRSLLTNWTCGVWPSLGGRQPAAERGYRIGTSGSFRVVSYGDLPDGHPYAEGYNEGDPVVKYGMFFRSFTAYLLWRVANRGASKKNVLSASIRLYDDRYQSLLTADDIPESEAIVADCRDNGDYYDRRDSASDWRRVVVSGFRPTDTVAADVLLCGWNSLLFHTTETPASDAPVASFASLDVRYPISVPLWRQMLRRFDLESDVIRKGRVIDCMSGE</sequence>
<proteinExistence type="predicted"/>
<name>A0A0G4EVR7_VITBC</name>
<dbReference type="Proteomes" id="UP000041254">
    <property type="component" value="Unassembled WGS sequence"/>
</dbReference>
<reference evidence="1 2" key="1">
    <citation type="submission" date="2014-11" db="EMBL/GenBank/DDBJ databases">
        <authorList>
            <person name="Zhu J."/>
            <person name="Qi W."/>
            <person name="Song R."/>
        </authorList>
    </citation>
    <scope>NUCLEOTIDE SEQUENCE [LARGE SCALE GENOMIC DNA]</scope>
</reference>
<evidence type="ECO:0000313" key="2">
    <source>
        <dbReference type="Proteomes" id="UP000041254"/>
    </source>
</evidence>
<organism evidence="1 2">
    <name type="scientific">Vitrella brassicaformis (strain CCMP3155)</name>
    <dbReference type="NCBI Taxonomy" id="1169540"/>
    <lineage>
        <taxon>Eukaryota</taxon>
        <taxon>Sar</taxon>
        <taxon>Alveolata</taxon>
        <taxon>Colpodellida</taxon>
        <taxon>Vitrellaceae</taxon>
        <taxon>Vitrella</taxon>
    </lineage>
</organism>
<dbReference type="InParanoid" id="A0A0G4EVR7"/>
<evidence type="ECO:0000313" key="1">
    <source>
        <dbReference type="EMBL" id="CEM02296.1"/>
    </source>
</evidence>
<protein>
    <submittedName>
        <fullName evidence="1">Uncharacterized protein</fullName>
    </submittedName>
</protein>
<keyword evidence="2" id="KW-1185">Reference proteome</keyword>